<keyword evidence="2" id="KW-1185">Reference proteome</keyword>
<sequence>MLDIMALLDKGELKMSNDQHVKATIKRLEYKSALYRCRAMGLKFPGTEICEFISLEAYNDWLNREDDDGLMKYDGKFDPTHPFVVTVKQAGSRKIYVDIIGEDGQPLVDCEYYAFVPEDFSLIRKV</sequence>
<name>E1A176_9CAUD</name>
<proteinExistence type="predicted"/>
<dbReference type="RefSeq" id="YP_003969046.1">
    <property type="nucleotide sequence ID" value="NC_014635.1"/>
</dbReference>
<dbReference type="GeneID" id="9861163"/>
<accession>E1A176</accession>
<evidence type="ECO:0000313" key="1">
    <source>
        <dbReference type="EMBL" id="ADM79600.1"/>
    </source>
</evidence>
<dbReference type="EMBL" id="HM452125">
    <property type="protein sequence ID" value="ADM79600.1"/>
    <property type="molecule type" value="Genomic_DNA"/>
</dbReference>
<gene>
    <name evidence="1" type="ORF">phiAS4_ORF0028</name>
</gene>
<dbReference type="KEGG" id="vg:9861163"/>
<organism evidence="1 2">
    <name type="scientific">Aeromonas phage phiAS4</name>
    <dbReference type="NCBI Taxonomy" id="879628"/>
    <lineage>
        <taxon>Viruses</taxon>
        <taxon>Duplodnaviria</taxon>
        <taxon>Heunggongvirae</taxon>
        <taxon>Uroviricota</taxon>
        <taxon>Caudoviricetes</taxon>
        <taxon>Pantevenvirales</taxon>
        <taxon>Straboviridae</taxon>
        <taxon>Tulanevirus</taxon>
        <taxon>Tulanevirus as4</taxon>
    </lineage>
</organism>
<reference evidence="1 2" key="1">
    <citation type="journal article" date="2012" name="Arch. Virol.">
        <title>Complete genomic sequence of a T4-like bacteriophage, phiAS4, infecting Aeromonas salmonicida subsp. salmonicida.</title>
        <authorList>
            <person name="Kim J.H."/>
            <person name="Son J.S."/>
            <person name="Choi Y.J."/>
            <person name="Choresca C.H."/>
            <person name="Shin S.P."/>
            <person name="Han J.E."/>
            <person name="Jun J.W."/>
            <person name="Park S.C."/>
        </authorList>
    </citation>
    <scope>NUCLEOTIDE SEQUENCE [LARGE SCALE GENOMIC DNA]</scope>
</reference>
<dbReference type="Proteomes" id="UP000002235">
    <property type="component" value="Segment"/>
</dbReference>
<evidence type="ECO:0000313" key="2">
    <source>
        <dbReference type="Proteomes" id="UP000002235"/>
    </source>
</evidence>
<protein>
    <submittedName>
        <fullName evidence="1">Uncharacterized protein</fullName>
    </submittedName>
</protein>